<dbReference type="GO" id="GO:0008233">
    <property type="term" value="F:peptidase activity"/>
    <property type="evidence" value="ECO:0007669"/>
    <property type="project" value="InterPro"/>
</dbReference>
<dbReference type="Gene3D" id="3.30.1380.10">
    <property type="match status" value="1"/>
</dbReference>
<accession>A0A6H9WB07</accession>
<sequence length="440" mass="48327">MAGRRGDREGVERPERVRPRRRRGDARCRRSHAGQVRRVPAPHRSRAHLQRCRARTDHLEGVLHAGRPRRRRPDRPAPEHPFRPAAPRGLPGRGLFRRGHPPRRHRLQRRPVIRGRPRTPGRCVAAAARRGGPDGGRLPVGPVGHAAAGRLPGARAGAVMVTKNIGYPNGDWRNATGRALGVDLRAEAAGALDALAWHYQRQFGKPLAASEGMRSIAMQNYYWDRYINRRPGWTVAAQPGTSNHGWGLAVDLAWPITSSATAEHAWVAATAPLFGWEWTGRNFGEPWHFDFTGINLTASQVAEYVSRGTNTSLIQEEGFLMALNETAQKAVHDSLVNTSGGYYYKTDAIIKIAQRLEKKVDDVLAGRIRYPGAPYYMATAIVNAVREEQGKEPVEVDEAALGKSIADNLTPVIQAAIAEGAVTGSTAAEIADELARRLEA</sequence>
<dbReference type="SUPFAM" id="SSF55166">
    <property type="entry name" value="Hedgehog/DD-peptidase"/>
    <property type="match status" value="1"/>
</dbReference>
<feature type="compositionally biased region" description="Low complexity" evidence="1">
    <location>
        <begin position="125"/>
        <end position="139"/>
    </location>
</feature>
<feature type="compositionally biased region" description="Basic residues" evidence="1">
    <location>
        <begin position="40"/>
        <end position="53"/>
    </location>
</feature>
<feature type="compositionally biased region" description="Basic residues" evidence="1">
    <location>
        <begin position="18"/>
        <end position="32"/>
    </location>
</feature>
<dbReference type="InterPro" id="IPR003709">
    <property type="entry name" value="VanY-like_core_dom"/>
</dbReference>
<feature type="compositionally biased region" description="Basic and acidic residues" evidence="1">
    <location>
        <begin position="1"/>
        <end position="17"/>
    </location>
</feature>
<name>A0A6H9WB07_9MICO</name>
<organism evidence="3 4">
    <name type="scientific">Pseudoclavibacter endophyticus</name>
    <dbReference type="NCBI Taxonomy" id="1778590"/>
    <lineage>
        <taxon>Bacteria</taxon>
        <taxon>Bacillati</taxon>
        <taxon>Actinomycetota</taxon>
        <taxon>Actinomycetes</taxon>
        <taxon>Micrococcales</taxon>
        <taxon>Microbacteriaceae</taxon>
        <taxon>Pseudoclavibacter</taxon>
    </lineage>
</organism>
<dbReference type="OrthoDB" id="177147at2"/>
<dbReference type="EMBL" id="WBJY01000003">
    <property type="protein sequence ID" value="KAB1647783.1"/>
    <property type="molecule type" value="Genomic_DNA"/>
</dbReference>
<dbReference type="PANTHER" id="PTHR34385">
    <property type="entry name" value="D-ALANYL-D-ALANINE CARBOXYPEPTIDASE"/>
    <property type="match status" value="1"/>
</dbReference>
<dbReference type="GO" id="GO:0006508">
    <property type="term" value="P:proteolysis"/>
    <property type="evidence" value="ECO:0007669"/>
    <property type="project" value="InterPro"/>
</dbReference>
<dbReference type="Proteomes" id="UP000431744">
    <property type="component" value="Unassembled WGS sequence"/>
</dbReference>
<dbReference type="InterPro" id="IPR009045">
    <property type="entry name" value="Zn_M74/Hedgehog-like"/>
</dbReference>
<dbReference type="PANTHER" id="PTHR34385:SF1">
    <property type="entry name" value="PEPTIDOGLYCAN L-ALANYL-D-GLUTAMATE ENDOPEPTIDASE CWLK"/>
    <property type="match status" value="1"/>
</dbReference>
<feature type="compositionally biased region" description="Basic residues" evidence="1">
    <location>
        <begin position="95"/>
        <end position="119"/>
    </location>
</feature>
<feature type="domain" description="D-alanyl-D-alanine carboxypeptidase-like core" evidence="2">
    <location>
        <begin position="183"/>
        <end position="293"/>
    </location>
</feature>
<comment type="caution">
    <text evidence="3">The sequence shown here is derived from an EMBL/GenBank/DDBJ whole genome shotgun (WGS) entry which is preliminary data.</text>
</comment>
<feature type="region of interest" description="Disordered" evidence="1">
    <location>
        <begin position="1"/>
        <end position="139"/>
    </location>
</feature>
<reference evidence="3 4" key="1">
    <citation type="submission" date="2019-09" db="EMBL/GenBank/DDBJ databases">
        <title>Phylogeny of genus Pseudoclavibacter and closely related genus.</title>
        <authorList>
            <person name="Li Y."/>
        </authorList>
    </citation>
    <scope>NUCLEOTIDE SEQUENCE [LARGE SCALE GENOMIC DNA]</scope>
    <source>
        <strain evidence="3 4">EGI 60007</strain>
    </source>
</reference>
<evidence type="ECO:0000256" key="1">
    <source>
        <dbReference type="SAM" id="MobiDB-lite"/>
    </source>
</evidence>
<dbReference type="CDD" id="cd14814">
    <property type="entry name" value="Peptidase_M15"/>
    <property type="match status" value="1"/>
</dbReference>
<gene>
    <name evidence="3" type="ORF">F8O04_12205</name>
</gene>
<keyword evidence="4" id="KW-1185">Reference proteome</keyword>
<dbReference type="AlphaFoldDB" id="A0A6H9WB07"/>
<dbReference type="Pfam" id="PF02557">
    <property type="entry name" value="VanY"/>
    <property type="match status" value="1"/>
</dbReference>
<proteinExistence type="predicted"/>
<evidence type="ECO:0000313" key="3">
    <source>
        <dbReference type="EMBL" id="KAB1647783.1"/>
    </source>
</evidence>
<evidence type="ECO:0000259" key="2">
    <source>
        <dbReference type="Pfam" id="PF02557"/>
    </source>
</evidence>
<evidence type="ECO:0000313" key="4">
    <source>
        <dbReference type="Proteomes" id="UP000431744"/>
    </source>
</evidence>
<protein>
    <recommendedName>
        <fullName evidence="2">D-alanyl-D-alanine carboxypeptidase-like core domain-containing protein</fullName>
    </recommendedName>
</protein>
<dbReference type="InterPro" id="IPR052179">
    <property type="entry name" value="DD-CPase-like"/>
</dbReference>